<dbReference type="NCBIfam" id="TIGR00197">
    <property type="entry name" value="yjeF_nterm"/>
    <property type="match status" value="1"/>
</dbReference>
<comment type="similarity">
    <text evidence="17">Belongs to the NnrD/CARKD family.</text>
</comment>
<dbReference type="HAMAP" id="MF_01965">
    <property type="entry name" value="NADHX_dehydratase"/>
    <property type="match status" value="1"/>
</dbReference>
<comment type="similarity">
    <text evidence="18">Belongs to the NnrE/AIBP family.</text>
</comment>
<accession>A0ABX0TQ05</accession>
<comment type="subunit">
    <text evidence="17">Homotetramer.</text>
</comment>
<feature type="binding site" evidence="17">
    <location>
        <begin position="388"/>
        <end position="392"/>
    </location>
    <ligand>
        <name>AMP</name>
        <dbReference type="ChEBI" id="CHEBI:456215"/>
    </ligand>
</feature>
<dbReference type="InterPro" id="IPR004443">
    <property type="entry name" value="YjeF_N_dom"/>
</dbReference>
<dbReference type="NCBIfam" id="TIGR00196">
    <property type="entry name" value="yjeF_cterm"/>
    <property type="match status" value="1"/>
</dbReference>
<keyword evidence="7 17" id="KW-0067">ATP-binding</keyword>
<keyword evidence="12 17" id="KW-0456">Lyase</keyword>
<dbReference type="RefSeq" id="WP_167070945.1">
    <property type="nucleotide sequence ID" value="NZ_JAAOZC010000001.1"/>
</dbReference>
<keyword evidence="10 17" id="KW-0520">NAD</keyword>
<dbReference type="InterPro" id="IPR030677">
    <property type="entry name" value="Nnr"/>
</dbReference>
<evidence type="ECO:0000256" key="18">
    <source>
        <dbReference type="HAMAP-Rule" id="MF_01966"/>
    </source>
</evidence>
<evidence type="ECO:0000256" key="3">
    <source>
        <dbReference type="ARBA" id="ARBA00006001"/>
    </source>
</evidence>
<comment type="cofactor">
    <cofactor evidence="18 19">
        <name>K(+)</name>
        <dbReference type="ChEBI" id="CHEBI:29103"/>
    </cofactor>
    <text evidence="18 19">Binds 1 potassium ion per subunit.</text>
</comment>
<name>A0ABX0TQ05_9SPHN</name>
<evidence type="ECO:0000256" key="19">
    <source>
        <dbReference type="PIRNR" id="PIRNR017184"/>
    </source>
</evidence>
<comment type="similarity">
    <text evidence="4 19">In the C-terminal section; belongs to the NnrD/CARKD family.</text>
</comment>
<keyword evidence="9 18" id="KW-0630">Potassium</keyword>
<reference evidence="22 23" key="1">
    <citation type="submission" date="2020-03" db="EMBL/GenBank/DDBJ databases">
        <title>Genomic Encyclopedia of Type Strains, Phase III (KMG-III): the genomes of soil and plant-associated and newly described type strains.</title>
        <authorList>
            <person name="Whitman W."/>
        </authorList>
    </citation>
    <scope>NUCLEOTIDE SEQUENCE [LARGE SCALE GENOMIC DNA]</scope>
    <source>
        <strain evidence="22 23">CECT 8804</strain>
    </source>
</reference>
<feature type="binding site" evidence="18">
    <location>
        <begin position="132"/>
        <end position="138"/>
    </location>
    <ligand>
        <name>(6S)-NADPHX</name>
        <dbReference type="ChEBI" id="CHEBI:64076"/>
    </ligand>
</feature>
<evidence type="ECO:0000256" key="9">
    <source>
        <dbReference type="ARBA" id="ARBA00022958"/>
    </source>
</evidence>
<evidence type="ECO:0000256" key="16">
    <source>
        <dbReference type="ARBA" id="ARBA00049209"/>
    </source>
</evidence>
<organism evidence="22 23">
    <name type="scientific">Sphingomonas vulcanisoli</name>
    <dbReference type="NCBI Taxonomy" id="1658060"/>
    <lineage>
        <taxon>Bacteria</taxon>
        <taxon>Pseudomonadati</taxon>
        <taxon>Pseudomonadota</taxon>
        <taxon>Alphaproteobacteria</taxon>
        <taxon>Sphingomonadales</taxon>
        <taxon>Sphingomonadaceae</taxon>
        <taxon>Sphingomonas</taxon>
    </lineage>
</organism>
<keyword evidence="11 18" id="KW-0413">Isomerase</keyword>
<dbReference type="InterPro" id="IPR017953">
    <property type="entry name" value="Carbohydrate_kinase_pred_CS"/>
</dbReference>
<evidence type="ECO:0000256" key="4">
    <source>
        <dbReference type="ARBA" id="ARBA00009524"/>
    </source>
</evidence>
<evidence type="ECO:0000256" key="6">
    <source>
        <dbReference type="ARBA" id="ARBA00022741"/>
    </source>
</evidence>
<feature type="binding site" evidence="18">
    <location>
        <begin position="70"/>
        <end position="74"/>
    </location>
    <ligand>
        <name>(6S)-NADPHX</name>
        <dbReference type="ChEBI" id="CHEBI:64076"/>
    </ligand>
</feature>
<proteinExistence type="inferred from homology"/>
<sequence>MSASHYWPQLEGIEQTAVLTAAETRAAEQALFDGGIAPIDLMEQAGQAAAAIIAERFAGRTMLVACGPGNNGGDGYVIARALAERGFVVRVVALADPRTDSAKAMRARWTGPVEAIAGVAEPAEVAIDALFGSGQTRALAPDLAQWLRAAGKQRIAIDLPSGTVTDTGAAEGDLPNNALTIAIGALKPAHLLLPAATLSDRTVLAPIDLPIPADHKLHLVTPPPLRDPHPGDNKYTRGKVVVIGGAMAGAAHLSAIAAMRSGAGYVELALDQTETATPYALVRRLWNETVLADARISAIAIGPGLDDSAESRAKLEAVLAVDRPAVLDAGALALLKTIGLDALKRVAAPRVLTPHEGEFARLFGRIGNDRLAAVRKAAETSGAIVLLKGGSTVIAAPDGRAAITEIAPPWLATAGTGDVLTGIVATMLAQMPVHGFDAFAAVQAAVWLHIRAAERAGPVLIADDLLFALKTTVAKA</sequence>
<keyword evidence="5 18" id="KW-0479">Metal-binding</keyword>
<evidence type="ECO:0000256" key="5">
    <source>
        <dbReference type="ARBA" id="ARBA00022723"/>
    </source>
</evidence>
<evidence type="ECO:0000259" key="21">
    <source>
        <dbReference type="PROSITE" id="PS51385"/>
    </source>
</evidence>
<feature type="binding site" evidence="18">
    <location>
        <position position="71"/>
    </location>
    <ligand>
        <name>K(+)</name>
        <dbReference type="ChEBI" id="CHEBI:29103"/>
    </ligand>
</feature>
<dbReference type="InterPro" id="IPR000631">
    <property type="entry name" value="CARKD"/>
</dbReference>
<evidence type="ECO:0000256" key="10">
    <source>
        <dbReference type="ARBA" id="ARBA00023027"/>
    </source>
</evidence>
<comment type="catalytic activity">
    <reaction evidence="16 17 19">
        <text>(6S)-NADPHX + ADP = AMP + phosphate + NADPH + H(+)</text>
        <dbReference type="Rhea" id="RHEA:32235"/>
        <dbReference type="ChEBI" id="CHEBI:15378"/>
        <dbReference type="ChEBI" id="CHEBI:43474"/>
        <dbReference type="ChEBI" id="CHEBI:57783"/>
        <dbReference type="ChEBI" id="CHEBI:64076"/>
        <dbReference type="ChEBI" id="CHEBI:456215"/>
        <dbReference type="ChEBI" id="CHEBI:456216"/>
        <dbReference type="EC" id="4.2.1.136"/>
    </reaction>
</comment>
<dbReference type="PANTHER" id="PTHR12592:SF0">
    <property type="entry name" value="ATP-DEPENDENT (S)-NAD(P)H-HYDRATE DEHYDRATASE"/>
    <property type="match status" value="1"/>
</dbReference>
<dbReference type="EC" id="4.2.1.136" evidence="19"/>
<dbReference type="SUPFAM" id="SSF53613">
    <property type="entry name" value="Ribokinase-like"/>
    <property type="match status" value="1"/>
</dbReference>
<evidence type="ECO:0000256" key="11">
    <source>
        <dbReference type="ARBA" id="ARBA00023235"/>
    </source>
</evidence>
<dbReference type="EC" id="5.1.99.6" evidence="19"/>
<evidence type="ECO:0000256" key="12">
    <source>
        <dbReference type="ARBA" id="ARBA00023239"/>
    </source>
</evidence>
<dbReference type="PROSITE" id="PS01050">
    <property type="entry name" value="YJEF_C_2"/>
    <property type="match status" value="1"/>
</dbReference>
<feature type="domain" description="YjeF N-terminal" evidence="21">
    <location>
        <begin position="24"/>
        <end position="215"/>
    </location>
</feature>
<dbReference type="PROSITE" id="PS51383">
    <property type="entry name" value="YJEF_C_3"/>
    <property type="match status" value="1"/>
</dbReference>
<comment type="caution">
    <text evidence="22">The sequence shown here is derived from an EMBL/GenBank/DDBJ whole genome shotgun (WGS) entry which is preliminary data.</text>
</comment>
<evidence type="ECO:0000256" key="1">
    <source>
        <dbReference type="ARBA" id="ARBA00000013"/>
    </source>
</evidence>
<comment type="catalytic activity">
    <reaction evidence="2 18 19">
        <text>(6R)-NADPHX = (6S)-NADPHX</text>
        <dbReference type="Rhea" id="RHEA:32227"/>
        <dbReference type="ChEBI" id="CHEBI:64076"/>
        <dbReference type="ChEBI" id="CHEBI:64077"/>
        <dbReference type="EC" id="5.1.99.6"/>
    </reaction>
</comment>
<dbReference type="EMBL" id="JAAOZC010000001">
    <property type="protein sequence ID" value="NIJ06477.1"/>
    <property type="molecule type" value="Genomic_DNA"/>
</dbReference>
<protein>
    <recommendedName>
        <fullName evidence="19">Bifunctional NAD(P)H-hydrate repair enzyme</fullName>
    </recommendedName>
    <alternativeName>
        <fullName evidence="19">Nicotinamide nucleotide repair protein</fullName>
    </alternativeName>
    <domain>
        <recommendedName>
            <fullName evidence="19">ADP-dependent (S)-NAD(P)H-hydrate dehydratase</fullName>
            <ecNumber evidence="19">4.2.1.136</ecNumber>
        </recommendedName>
        <alternativeName>
            <fullName evidence="19">ADP-dependent NAD(P)HX dehydratase</fullName>
        </alternativeName>
    </domain>
    <domain>
        <recommendedName>
            <fullName evidence="19">NAD(P)H-hydrate epimerase</fullName>
            <ecNumber evidence="19">5.1.99.6</ecNumber>
        </recommendedName>
    </domain>
</protein>
<evidence type="ECO:0000256" key="15">
    <source>
        <dbReference type="ARBA" id="ARBA00048238"/>
    </source>
</evidence>
<evidence type="ECO:0000256" key="8">
    <source>
        <dbReference type="ARBA" id="ARBA00022857"/>
    </source>
</evidence>
<comment type="function">
    <text evidence="17">Catalyzes the dehydration of the S-form of NAD(P)HX at the expense of ADP, which is converted to AMP. Together with NAD(P)HX epimerase, which catalyzes the epimerization of the S- and R-forms, the enzyme allows the repair of both epimers of NAD(P)HX, a damaged form of NAD(P)H that is a result of enzymatic or heat-dependent hydration.</text>
</comment>
<evidence type="ECO:0000256" key="2">
    <source>
        <dbReference type="ARBA" id="ARBA00000909"/>
    </source>
</evidence>
<feature type="binding site" evidence="17">
    <location>
        <position position="250"/>
    </location>
    <ligand>
        <name>(6S)-NADPHX</name>
        <dbReference type="ChEBI" id="CHEBI:64076"/>
    </ligand>
</feature>
<dbReference type="PROSITE" id="PS51385">
    <property type="entry name" value="YJEF_N"/>
    <property type="match status" value="1"/>
</dbReference>
<dbReference type="PIRSF" id="PIRSF017184">
    <property type="entry name" value="Nnr"/>
    <property type="match status" value="1"/>
</dbReference>
<evidence type="ECO:0000256" key="7">
    <source>
        <dbReference type="ARBA" id="ARBA00022840"/>
    </source>
</evidence>
<feature type="binding site" evidence="17">
    <location>
        <position position="418"/>
    </location>
    <ligand>
        <name>(6S)-NADPHX</name>
        <dbReference type="ChEBI" id="CHEBI:64076"/>
    </ligand>
</feature>
<dbReference type="Pfam" id="PF03853">
    <property type="entry name" value="YjeF_N"/>
    <property type="match status" value="1"/>
</dbReference>
<comment type="cofactor">
    <cofactor evidence="17">
        <name>Mg(2+)</name>
        <dbReference type="ChEBI" id="CHEBI:18420"/>
    </cofactor>
</comment>
<comment type="function">
    <text evidence="14 19">Bifunctional enzyme that catalyzes the epimerization of the S- and R-forms of NAD(P)HX and the dehydration of the S-form of NAD(P)HX at the expense of ADP, which is converted to AMP. This allows the repair of both epimers of NAD(P)HX, a damaged form of NAD(P)H that is a result of enzymatic or heat-dependent hydration.</text>
</comment>
<feature type="binding site" evidence="18">
    <location>
        <position position="128"/>
    </location>
    <ligand>
        <name>K(+)</name>
        <dbReference type="ChEBI" id="CHEBI:29103"/>
    </ligand>
</feature>
<comment type="function">
    <text evidence="18">Catalyzes the epimerization of the S- and R-forms of NAD(P)HX, a damaged form of NAD(P)H that is a result of enzymatic or heat-dependent hydration. This is a prerequisite for the S-specific NAD(P)H-hydrate dehydratase to allow the repair of both epimers of NAD(P)HX.</text>
</comment>
<dbReference type="InterPro" id="IPR036652">
    <property type="entry name" value="YjeF_N_dom_sf"/>
</dbReference>
<comment type="catalytic activity">
    <reaction evidence="1 18 19">
        <text>(6R)-NADHX = (6S)-NADHX</text>
        <dbReference type="Rhea" id="RHEA:32215"/>
        <dbReference type="ChEBI" id="CHEBI:64074"/>
        <dbReference type="ChEBI" id="CHEBI:64075"/>
        <dbReference type="EC" id="5.1.99.6"/>
    </reaction>
</comment>
<dbReference type="InterPro" id="IPR029056">
    <property type="entry name" value="Ribokinase-like"/>
</dbReference>
<dbReference type="SUPFAM" id="SSF64153">
    <property type="entry name" value="YjeF N-terminal domain-like"/>
    <property type="match status" value="1"/>
</dbReference>
<feature type="binding site" evidence="17">
    <location>
        <position position="417"/>
    </location>
    <ligand>
        <name>AMP</name>
        <dbReference type="ChEBI" id="CHEBI:456215"/>
    </ligand>
</feature>
<keyword evidence="13" id="KW-0511">Multifunctional enzyme</keyword>
<feature type="binding site" evidence="17">
    <location>
        <position position="304"/>
    </location>
    <ligand>
        <name>(6S)-NADPHX</name>
        <dbReference type="ChEBI" id="CHEBI:64076"/>
    </ligand>
</feature>
<comment type="catalytic activity">
    <reaction evidence="15 17 19">
        <text>(6S)-NADHX + ADP = AMP + phosphate + NADH + H(+)</text>
        <dbReference type="Rhea" id="RHEA:32223"/>
        <dbReference type="ChEBI" id="CHEBI:15378"/>
        <dbReference type="ChEBI" id="CHEBI:43474"/>
        <dbReference type="ChEBI" id="CHEBI:57945"/>
        <dbReference type="ChEBI" id="CHEBI:64074"/>
        <dbReference type="ChEBI" id="CHEBI:456215"/>
        <dbReference type="ChEBI" id="CHEBI:456216"/>
        <dbReference type="EC" id="4.2.1.136"/>
    </reaction>
</comment>
<keyword evidence="6 17" id="KW-0547">Nucleotide-binding</keyword>
<feature type="binding site" evidence="17">
    <location>
        <position position="355"/>
    </location>
    <ligand>
        <name>(6S)-NADPHX</name>
        <dbReference type="ChEBI" id="CHEBI:64076"/>
    </ligand>
</feature>
<keyword evidence="23" id="KW-1185">Reference proteome</keyword>
<evidence type="ECO:0000259" key="20">
    <source>
        <dbReference type="PROSITE" id="PS51383"/>
    </source>
</evidence>
<evidence type="ECO:0000313" key="23">
    <source>
        <dbReference type="Proteomes" id="UP000727456"/>
    </source>
</evidence>
<keyword evidence="8 17" id="KW-0521">NADP</keyword>
<dbReference type="PANTHER" id="PTHR12592">
    <property type="entry name" value="ATP-DEPENDENT (S)-NAD(P)H-HYDRATE DEHYDRATASE FAMILY MEMBER"/>
    <property type="match status" value="1"/>
</dbReference>
<dbReference type="Proteomes" id="UP000727456">
    <property type="component" value="Unassembled WGS sequence"/>
</dbReference>
<dbReference type="Pfam" id="PF01256">
    <property type="entry name" value="Carb_kinase"/>
    <property type="match status" value="1"/>
</dbReference>
<comment type="similarity">
    <text evidence="3 19">In the N-terminal section; belongs to the NnrE/AIBP family.</text>
</comment>
<dbReference type="CDD" id="cd01171">
    <property type="entry name" value="YXKO-related"/>
    <property type="match status" value="1"/>
</dbReference>
<feature type="binding site" evidence="18">
    <location>
        <position position="161"/>
    </location>
    <ligand>
        <name>K(+)</name>
        <dbReference type="ChEBI" id="CHEBI:29103"/>
    </ligand>
</feature>
<comment type="caution">
    <text evidence="18">Lacks conserved residue(s) required for the propagation of feature annotation.</text>
</comment>
<feature type="binding site" evidence="18">
    <location>
        <position position="158"/>
    </location>
    <ligand>
        <name>(6S)-NADPHX</name>
        <dbReference type="ChEBI" id="CHEBI:64076"/>
    </ligand>
</feature>
<dbReference type="HAMAP" id="MF_01966">
    <property type="entry name" value="NADHX_epimerase"/>
    <property type="match status" value="1"/>
</dbReference>
<feature type="domain" description="YjeF C-terminal" evidence="20">
    <location>
        <begin position="217"/>
        <end position="476"/>
    </location>
</feature>
<gene>
    <name evidence="17" type="primary">nnrD</name>
    <name evidence="18" type="synonym">nnrE</name>
    <name evidence="22" type="ORF">FHS31_000059</name>
</gene>
<evidence type="ECO:0000256" key="14">
    <source>
        <dbReference type="ARBA" id="ARBA00025153"/>
    </source>
</evidence>
<dbReference type="Gene3D" id="3.40.50.10260">
    <property type="entry name" value="YjeF N-terminal domain"/>
    <property type="match status" value="1"/>
</dbReference>
<evidence type="ECO:0000256" key="17">
    <source>
        <dbReference type="HAMAP-Rule" id="MF_01965"/>
    </source>
</evidence>
<dbReference type="Gene3D" id="3.40.1190.20">
    <property type="match status" value="1"/>
</dbReference>
<evidence type="ECO:0000313" key="22">
    <source>
        <dbReference type="EMBL" id="NIJ06477.1"/>
    </source>
</evidence>
<evidence type="ECO:0000256" key="13">
    <source>
        <dbReference type="ARBA" id="ARBA00023268"/>
    </source>
</evidence>